<dbReference type="AlphaFoldDB" id="A0A4R5U3S8"/>
<dbReference type="InterPro" id="IPR029058">
    <property type="entry name" value="AB_hydrolase_fold"/>
</dbReference>
<proteinExistence type="predicted"/>
<keyword evidence="2" id="KW-0378">Hydrolase</keyword>
<sequence length="257" mass="27473">MFLVHGFRGDHHGLLRIVEGLPGYRVIVPDLPGFGASDALAGPHDVSAYVRFVRHSLEALGLGPSTVLLGHSFGSVIAARFAADNPGRTAALILVNPICEPALEGSSRLASRAAELYYAAGARLPERPGLALLTNPLIVRVMSIFMAKTRDRALRAYIHDQHARYFSAFAERRVVLEAFRASIGATVRDSAAALTGPVLLIAAELDDLGSLEGQRRLAAMIPGSRLEVLAGTGHLVHYEKPLEAAALITAFLTEGRQ</sequence>
<keyword evidence="3" id="KW-1185">Reference proteome</keyword>
<evidence type="ECO:0000259" key="1">
    <source>
        <dbReference type="Pfam" id="PF00561"/>
    </source>
</evidence>
<dbReference type="GO" id="GO:0016787">
    <property type="term" value="F:hydrolase activity"/>
    <property type="evidence" value="ECO:0007669"/>
    <property type="project" value="UniProtKB-KW"/>
</dbReference>
<dbReference type="EMBL" id="SMTK01000001">
    <property type="protein sequence ID" value="TDK28278.1"/>
    <property type="molecule type" value="Genomic_DNA"/>
</dbReference>
<evidence type="ECO:0000313" key="2">
    <source>
        <dbReference type="EMBL" id="TDK28278.1"/>
    </source>
</evidence>
<dbReference type="InterPro" id="IPR000639">
    <property type="entry name" value="Epox_hydrolase-like"/>
</dbReference>
<dbReference type="Pfam" id="PF00561">
    <property type="entry name" value="Abhydrolase_1"/>
    <property type="match status" value="1"/>
</dbReference>
<dbReference type="Proteomes" id="UP000295411">
    <property type="component" value="Unassembled WGS sequence"/>
</dbReference>
<dbReference type="PRINTS" id="PR00111">
    <property type="entry name" value="ABHYDROLASE"/>
</dbReference>
<dbReference type="PANTHER" id="PTHR43798:SF33">
    <property type="entry name" value="HYDROLASE, PUTATIVE (AFU_ORTHOLOGUE AFUA_2G14860)-RELATED"/>
    <property type="match status" value="1"/>
</dbReference>
<dbReference type="SUPFAM" id="SSF53474">
    <property type="entry name" value="alpha/beta-Hydrolases"/>
    <property type="match status" value="1"/>
</dbReference>
<dbReference type="InterPro" id="IPR000073">
    <property type="entry name" value="AB_hydrolase_1"/>
</dbReference>
<evidence type="ECO:0000313" key="3">
    <source>
        <dbReference type="Proteomes" id="UP000295411"/>
    </source>
</evidence>
<dbReference type="PANTHER" id="PTHR43798">
    <property type="entry name" value="MONOACYLGLYCEROL LIPASE"/>
    <property type="match status" value="1"/>
</dbReference>
<organism evidence="2 3">
    <name type="scientific">Arthrobacter crusticola</name>
    <dbReference type="NCBI Taxonomy" id="2547960"/>
    <lineage>
        <taxon>Bacteria</taxon>
        <taxon>Bacillati</taxon>
        <taxon>Actinomycetota</taxon>
        <taxon>Actinomycetes</taxon>
        <taxon>Micrococcales</taxon>
        <taxon>Micrococcaceae</taxon>
        <taxon>Arthrobacter</taxon>
    </lineage>
</organism>
<reference evidence="2 3" key="1">
    <citation type="submission" date="2019-03" db="EMBL/GenBank/DDBJ databases">
        <title>Arthrobacter sp. nov., an bacterium isolated from biocrust in Mu Us Desert.</title>
        <authorList>
            <person name="Lixiong L."/>
        </authorList>
    </citation>
    <scope>NUCLEOTIDE SEQUENCE [LARGE SCALE GENOMIC DNA]</scope>
    <source>
        <strain evidence="2 3">SLN-3</strain>
    </source>
</reference>
<name>A0A4R5U3S8_9MICC</name>
<dbReference type="InterPro" id="IPR050266">
    <property type="entry name" value="AB_hydrolase_sf"/>
</dbReference>
<dbReference type="Gene3D" id="3.40.50.1820">
    <property type="entry name" value="alpha/beta hydrolase"/>
    <property type="match status" value="1"/>
</dbReference>
<accession>A0A4R5U3S8</accession>
<dbReference type="PRINTS" id="PR00412">
    <property type="entry name" value="EPOXHYDRLASE"/>
</dbReference>
<feature type="domain" description="AB hydrolase-1" evidence="1">
    <location>
        <begin position="2"/>
        <end position="241"/>
    </location>
</feature>
<protein>
    <submittedName>
        <fullName evidence="2">Alpha/beta hydrolase</fullName>
    </submittedName>
</protein>
<gene>
    <name evidence="2" type="ORF">E2F48_01905</name>
</gene>
<dbReference type="OrthoDB" id="5195507at2"/>
<dbReference type="GO" id="GO:0016020">
    <property type="term" value="C:membrane"/>
    <property type="evidence" value="ECO:0007669"/>
    <property type="project" value="TreeGrafter"/>
</dbReference>
<comment type="caution">
    <text evidence="2">The sequence shown here is derived from an EMBL/GenBank/DDBJ whole genome shotgun (WGS) entry which is preliminary data.</text>
</comment>